<evidence type="ECO:0000313" key="8">
    <source>
        <dbReference type="EMBL" id="OWV29182.1"/>
    </source>
</evidence>
<evidence type="ECO:0000256" key="5">
    <source>
        <dbReference type="ARBA" id="ARBA00022825"/>
    </source>
</evidence>
<dbReference type="PRINTS" id="PR00839">
    <property type="entry name" value="V8PROTEASE"/>
</dbReference>
<dbReference type="InterPro" id="IPR025282">
    <property type="entry name" value="DUF4214"/>
</dbReference>
<evidence type="ECO:0000256" key="4">
    <source>
        <dbReference type="ARBA" id="ARBA00022801"/>
    </source>
</evidence>
<keyword evidence="3" id="KW-0732">Signal</keyword>
<name>A0A246RYD5_9GAMM</name>
<dbReference type="Pfam" id="PF13946">
    <property type="entry name" value="DUF4214"/>
    <property type="match status" value="2"/>
</dbReference>
<dbReference type="EMBL" id="JPUA01000034">
    <property type="protein sequence ID" value="OWV29182.1"/>
    <property type="molecule type" value="Genomic_DNA"/>
</dbReference>
<keyword evidence="2 6" id="KW-0645">Protease</keyword>
<dbReference type="PANTHER" id="PTHR15462:SF8">
    <property type="entry name" value="SERINE PROTEASE"/>
    <property type="match status" value="1"/>
</dbReference>
<comment type="caution">
    <text evidence="8">The sequence shown here is derived from an EMBL/GenBank/DDBJ whole genome shotgun (WGS) entry which is preliminary data.</text>
</comment>
<evidence type="ECO:0000256" key="6">
    <source>
        <dbReference type="RuleBase" id="RU004296"/>
    </source>
</evidence>
<organism evidence="8 9">
    <name type="scientific">Halomonas campaniensis</name>
    <dbReference type="NCBI Taxonomy" id="213554"/>
    <lineage>
        <taxon>Bacteria</taxon>
        <taxon>Pseudomonadati</taxon>
        <taxon>Pseudomonadota</taxon>
        <taxon>Gammaproteobacteria</taxon>
        <taxon>Oceanospirillales</taxon>
        <taxon>Halomonadaceae</taxon>
        <taxon>Halomonas</taxon>
    </lineage>
</organism>
<dbReference type="Pfam" id="PF13365">
    <property type="entry name" value="Trypsin_2"/>
    <property type="match status" value="1"/>
</dbReference>
<dbReference type="InterPro" id="IPR009003">
    <property type="entry name" value="Peptidase_S1_PA"/>
</dbReference>
<evidence type="ECO:0000256" key="3">
    <source>
        <dbReference type="ARBA" id="ARBA00022729"/>
    </source>
</evidence>
<dbReference type="InterPro" id="IPR050966">
    <property type="entry name" value="Glutamyl_endopeptidase"/>
</dbReference>
<reference evidence="8 9" key="1">
    <citation type="submission" date="2014-08" db="EMBL/GenBank/DDBJ databases">
        <title>Draft genome sequence of a novel L-asparaginase producing marine bacterium, Halomonas campaniensis.</title>
        <authorList>
            <person name="Sundarakrishnan B."/>
            <person name="Moushumi Priya A."/>
            <person name="Raman G."/>
            <person name="Sakthivel N."/>
            <person name="Park S."/>
            <person name="Jayachandran S."/>
        </authorList>
    </citation>
    <scope>NUCLEOTIDE SEQUENCE [LARGE SCALE GENOMIC DNA]</scope>
    <source>
        <strain evidence="8 9">SK03</strain>
    </source>
</reference>
<evidence type="ECO:0000259" key="7">
    <source>
        <dbReference type="Pfam" id="PF13946"/>
    </source>
</evidence>
<dbReference type="OrthoDB" id="6142881at2"/>
<dbReference type="SUPFAM" id="SSF50494">
    <property type="entry name" value="Trypsin-like serine proteases"/>
    <property type="match status" value="1"/>
</dbReference>
<dbReference type="GO" id="GO:0006508">
    <property type="term" value="P:proteolysis"/>
    <property type="evidence" value="ECO:0007669"/>
    <property type="project" value="UniProtKB-KW"/>
</dbReference>
<keyword evidence="9" id="KW-1185">Reference proteome</keyword>
<dbReference type="Gene3D" id="1.10.3130.20">
    <property type="entry name" value="Phycobilisome linker domain"/>
    <property type="match status" value="1"/>
</dbReference>
<feature type="domain" description="DUF4214" evidence="7">
    <location>
        <begin position="310"/>
        <end position="380"/>
    </location>
</feature>
<protein>
    <recommendedName>
        <fullName evidence="6">Serine protease</fullName>
        <ecNumber evidence="6">3.4.21.-</ecNumber>
    </recommendedName>
</protein>
<evidence type="ECO:0000256" key="1">
    <source>
        <dbReference type="ARBA" id="ARBA00008764"/>
    </source>
</evidence>
<dbReference type="GO" id="GO:0008236">
    <property type="term" value="F:serine-type peptidase activity"/>
    <property type="evidence" value="ECO:0007669"/>
    <property type="project" value="UniProtKB-KW"/>
</dbReference>
<keyword evidence="4 6" id="KW-0378">Hydrolase</keyword>
<dbReference type="PANTHER" id="PTHR15462">
    <property type="entry name" value="SERINE PROTEASE"/>
    <property type="match status" value="1"/>
</dbReference>
<sequence length="556" mass="59990">MTRYVGTDSNTFPFSAVAYLEATFHDGTRVSGSGTLVGRNDVLTAAHVLYDPVLGAATDVEVEFGRDGGARPYGTFQAAGLNYYELDVEEPGFLSPSESEYDLALVSLGDAIGDDIGWFSLGDYAYGETYRVTGYPGVYRDASGPRLMEDNSATTLMPGYDLIDLKNFEINPGNSGGPVWYSSSDGPVVVGAVSTDEWAADVSAHLATLNQWIKGNDGLISPLPSQDAEDSASYVETFESLLAAAGWEWSETLDQALKSRDELLRYPGLESTIDPVLRLYTGLLGREPDKEGVEYWVSQFNAGSSLRVLADSFVVSEEFTYLADQLGGGTQGRIEALYSSVLGRDPDSAGQAYWLEQLAGGQVELADITLAFTNSAEYVASSYSLVQGAKLLLWDVDLQALDPEALGFDSRPTAAEEESATALVRLYAGVLGREPDEEGFDYWLEALASGKSLTSIAADFFASSEFSDTQAKPTAEALVDSLYEQVLGRAPDAEGAAYWQSQLQQEALGEGDLVLAFTNSDEYIKSTQPNVDSYVQEYYAQALIGVPEDIETYLLG</sequence>
<proteinExistence type="inferred from homology"/>
<comment type="similarity">
    <text evidence="1 6">Belongs to the peptidase S1B family.</text>
</comment>
<evidence type="ECO:0000313" key="9">
    <source>
        <dbReference type="Proteomes" id="UP000197334"/>
    </source>
</evidence>
<dbReference type="Gene3D" id="2.40.10.10">
    <property type="entry name" value="Trypsin-like serine proteases"/>
    <property type="match status" value="2"/>
</dbReference>
<feature type="domain" description="DUF4214" evidence="7">
    <location>
        <begin position="457"/>
        <end position="525"/>
    </location>
</feature>
<keyword evidence="5 6" id="KW-0720">Serine protease</keyword>
<dbReference type="InterPro" id="IPR008256">
    <property type="entry name" value="Peptidase_S1B"/>
</dbReference>
<dbReference type="Proteomes" id="UP000197334">
    <property type="component" value="Unassembled WGS sequence"/>
</dbReference>
<dbReference type="InterPro" id="IPR043504">
    <property type="entry name" value="Peptidase_S1_PA_chymotrypsin"/>
</dbReference>
<dbReference type="AlphaFoldDB" id="A0A246RYD5"/>
<dbReference type="InterPro" id="IPR038255">
    <property type="entry name" value="PBS_linker_sf"/>
</dbReference>
<evidence type="ECO:0000256" key="2">
    <source>
        <dbReference type="ARBA" id="ARBA00022670"/>
    </source>
</evidence>
<accession>A0A246RYD5</accession>
<dbReference type="RefSeq" id="WP_088701191.1">
    <property type="nucleotide sequence ID" value="NZ_JPUA01000034.1"/>
</dbReference>
<dbReference type="EC" id="3.4.21.-" evidence="6"/>
<gene>
    <name evidence="8" type="ORF">JI62_16415</name>
</gene>